<name>A0A6J7QNU1_9ZZZZ</name>
<sequence length="74" mass="8024">MEQRTSIPVTSSSLTISCDTCVMHESDACGDCVVSYLLNHEPGDAVVFSFEEERAVRLLASAGLVPTLRHREVG</sequence>
<dbReference type="AlphaFoldDB" id="A0A6J7QNU1"/>
<reference evidence="1" key="1">
    <citation type="submission" date="2020-05" db="EMBL/GenBank/DDBJ databases">
        <authorList>
            <person name="Chiriac C."/>
            <person name="Salcher M."/>
            <person name="Ghai R."/>
            <person name="Kavagutti S V."/>
        </authorList>
    </citation>
    <scope>NUCLEOTIDE SEQUENCE</scope>
</reference>
<evidence type="ECO:0000313" key="1">
    <source>
        <dbReference type="EMBL" id="CAB5019337.1"/>
    </source>
</evidence>
<dbReference type="EMBL" id="CAFBPN010000032">
    <property type="protein sequence ID" value="CAB5019337.1"/>
    <property type="molecule type" value="Genomic_DNA"/>
</dbReference>
<dbReference type="EMBL" id="CAFBQU010000001">
    <property type="protein sequence ID" value="CAB5058448.1"/>
    <property type="molecule type" value="Genomic_DNA"/>
</dbReference>
<proteinExistence type="predicted"/>
<organism evidence="1">
    <name type="scientific">freshwater metagenome</name>
    <dbReference type="NCBI Taxonomy" id="449393"/>
    <lineage>
        <taxon>unclassified sequences</taxon>
        <taxon>metagenomes</taxon>
        <taxon>ecological metagenomes</taxon>
    </lineage>
</organism>
<dbReference type="PROSITE" id="PS51257">
    <property type="entry name" value="PROKAR_LIPOPROTEIN"/>
    <property type="match status" value="1"/>
</dbReference>
<gene>
    <name evidence="1" type="ORF">UFOPK4098_00763</name>
    <name evidence="2" type="ORF">UFOPK4347_00110</name>
</gene>
<accession>A0A6J7QNU1</accession>
<protein>
    <submittedName>
        <fullName evidence="1">Unannotated protein</fullName>
    </submittedName>
</protein>
<evidence type="ECO:0000313" key="2">
    <source>
        <dbReference type="EMBL" id="CAB5058448.1"/>
    </source>
</evidence>